<sequence>MVAAGDSASSTTRSGISAGVIEITNEASQRERTGQTAEETVAAVNRDVSSDKDGSGALANKFDKEQIETSFEIMQTLQREVGTFVGNRAKEYEALKAARKNETDPVKLAELDRQLDDAAKWAPGGRYRQIVTVIAAAAGGNVTAGTGEFLQRAAVGYLQTLAVEKVKEIADELKSETARTALHGIVGCGGATALGSNCGAGAMGGAASVVLGNLLNAVANTSNENLPQHEKEARINLIESVVAGITTGIGGDATAASVASRLELENNQVSLPQGVVKIGAAAASLGQFMAENGASYEDIQQAQTDLIEMVGTEARQPASELLKSWAIVMGAAPALSAGGAATAASIAAGGVIGGTSNALVQLTLNGKQEMSTTDVLIAIATGAATQGRGIIATTSISASGAALGAVIKGAETDESVIGAAIGAAAGARAGTAIGGLVKSVATTAVSDAFGVVAGSLISEGTTATIQKKMDEAKGK</sequence>
<dbReference type="EMBL" id="CABPST010000014">
    <property type="protein sequence ID" value="VVE90280.1"/>
    <property type="molecule type" value="Genomic_DNA"/>
</dbReference>
<accession>A0A5E5C0Z5</accession>
<evidence type="ECO:0000256" key="1">
    <source>
        <dbReference type="SAM" id="MobiDB-lite"/>
    </source>
</evidence>
<keyword evidence="3" id="KW-1185">Reference proteome</keyword>
<gene>
    <name evidence="2" type="ORF">PBR20603_04262</name>
</gene>
<name>A0A5E5C0Z5_9BURK</name>
<dbReference type="Proteomes" id="UP000382040">
    <property type="component" value="Unassembled WGS sequence"/>
</dbReference>
<organism evidence="2 3">
    <name type="scientific">Pandoraea bronchicola</name>
    <dbReference type="NCBI Taxonomy" id="2508287"/>
    <lineage>
        <taxon>Bacteria</taxon>
        <taxon>Pseudomonadati</taxon>
        <taxon>Pseudomonadota</taxon>
        <taxon>Betaproteobacteria</taxon>
        <taxon>Burkholderiales</taxon>
        <taxon>Burkholderiaceae</taxon>
        <taxon>Pandoraea</taxon>
    </lineage>
</organism>
<protein>
    <submittedName>
        <fullName evidence="2">Hemagglutinin-related protein</fullName>
    </submittedName>
</protein>
<feature type="region of interest" description="Disordered" evidence="1">
    <location>
        <begin position="1"/>
        <end position="38"/>
    </location>
</feature>
<proteinExistence type="predicted"/>
<evidence type="ECO:0000313" key="2">
    <source>
        <dbReference type="EMBL" id="VVE90280.1"/>
    </source>
</evidence>
<dbReference type="AlphaFoldDB" id="A0A5E5C0Z5"/>
<evidence type="ECO:0000313" key="3">
    <source>
        <dbReference type="Proteomes" id="UP000382040"/>
    </source>
</evidence>
<reference evidence="2 3" key="1">
    <citation type="submission" date="2019-08" db="EMBL/GenBank/DDBJ databases">
        <authorList>
            <person name="Peeters C."/>
        </authorList>
    </citation>
    <scope>NUCLEOTIDE SEQUENCE [LARGE SCALE GENOMIC DNA]</scope>
    <source>
        <strain evidence="2 3">LMG 20603</strain>
    </source>
</reference>